<dbReference type="HOGENOM" id="CLU_038628_11_0_1"/>
<dbReference type="SMART" id="SM00186">
    <property type="entry name" value="FBG"/>
    <property type="match status" value="1"/>
</dbReference>
<comment type="subcellular location">
    <subcellularLocation>
        <location evidence="1">Secreted</location>
    </subcellularLocation>
</comment>
<dbReference type="EMBL" id="KB301532">
    <property type="protein sequence ID" value="ELU05396.1"/>
    <property type="molecule type" value="Genomic_DNA"/>
</dbReference>
<dbReference type="GO" id="GO:0005577">
    <property type="term" value="C:fibrinogen complex"/>
    <property type="evidence" value="ECO:0007669"/>
    <property type="project" value="TreeGrafter"/>
</dbReference>
<dbReference type="InterPro" id="IPR002181">
    <property type="entry name" value="Fibrinogen_a/b/g_C_dom"/>
</dbReference>
<reference evidence="5 7" key="2">
    <citation type="journal article" date="2013" name="Nature">
        <title>Insights into bilaterian evolution from three spiralian genomes.</title>
        <authorList>
            <person name="Simakov O."/>
            <person name="Marletaz F."/>
            <person name="Cho S.J."/>
            <person name="Edsinger-Gonzales E."/>
            <person name="Havlak P."/>
            <person name="Hellsten U."/>
            <person name="Kuo D.H."/>
            <person name="Larsson T."/>
            <person name="Lv J."/>
            <person name="Arendt D."/>
            <person name="Savage R."/>
            <person name="Osoegawa K."/>
            <person name="de Jong P."/>
            <person name="Grimwood J."/>
            <person name="Chapman J.A."/>
            <person name="Shapiro H."/>
            <person name="Aerts A."/>
            <person name="Otillar R.P."/>
            <person name="Terry A.Y."/>
            <person name="Boore J.L."/>
            <person name="Grigoriev I.V."/>
            <person name="Lindberg D.R."/>
            <person name="Seaver E.C."/>
            <person name="Weisblat D.A."/>
            <person name="Putnam N.H."/>
            <person name="Rokhsar D.S."/>
        </authorList>
    </citation>
    <scope>NUCLEOTIDE SEQUENCE</scope>
    <source>
        <strain evidence="5 7">I ESC-2004</strain>
    </source>
</reference>
<dbReference type="Pfam" id="PF00147">
    <property type="entry name" value="Fibrinogen_C"/>
    <property type="match status" value="1"/>
</dbReference>
<keyword evidence="7" id="KW-1185">Reference proteome</keyword>
<dbReference type="SUPFAM" id="SSF56496">
    <property type="entry name" value="Fibrinogen C-terminal domain-like"/>
    <property type="match status" value="1"/>
</dbReference>
<keyword evidence="3" id="KW-1015">Disulfide bond</keyword>
<dbReference type="EMBL" id="AMQN01023458">
    <property type="status" value="NOT_ANNOTATED_CDS"/>
    <property type="molecule type" value="Genomic_DNA"/>
</dbReference>
<evidence type="ECO:0000256" key="2">
    <source>
        <dbReference type="ARBA" id="ARBA00022525"/>
    </source>
</evidence>
<dbReference type="AlphaFoldDB" id="R7UPN8"/>
<feature type="non-terminal residue" evidence="5">
    <location>
        <position position="1"/>
    </location>
</feature>
<dbReference type="InterPro" id="IPR014716">
    <property type="entry name" value="Fibrinogen_a/b/g_C_1"/>
</dbReference>
<dbReference type="InterPro" id="IPR037579">
    <property type="entry name" value="FIB_ANG-like"/>
</dbReference>
<dbReference type="OMA" id="DANIHCA"/>
<accession>R7UPN8</accession>
<dbReference type="GO" id="GO:0005201">
    <property type="term" value="F:extracellular matrix structural constituent"/>
    <property type="evidence" value="ECO:0007669"/>
    <property type="project" value="TreeGrafter"/>
</dbReference>
<proteinExistence type="predicted"/>
<dbReference type="PROSITE" id="PS51406">
    <property type="entry name" value="FIBRINOGEN_C_2"/>
    <property type="match status" value="1"/>
</dbReference>
<gene>
    <name evidence="5" type="ORF">CAPTEDRAFT_105214</name>
</gene>
<evidence type="ECO:0000313" key="6">
    <source>
        <dbReference type="EnsemblMetazoa" id="CapteP105214"/>
    </source>
</evidence>
<feature type="domain" description="Fibrinogen C-terminal" evidence="4">
    <location>
        <begin position="1"/>
        <end position="157"/>
    </location>
</feature>
<dbReference type="GO" id="GO:0034116">
    <property type="term" value="P:positive regulation of heterotypic cell-cell adhesion"/>
    <property type="evidence" value="ECO:0007669"/>
    <property type="project" value="TreeGrafter"/>
</dbReference>
<dbReference type="InterPro" id="IPR036056">
    <property type="entry name" value="Fibrinogen-like_C"/>
</dbReference>
<name>R7UPN8_CAPTE</name>
<evidence type="ECO:0000313" key="7">
    <source>
        <dbReference type="Proteomes" id="UP000014760"/>
    </source>
</evidence>
<reference evidence="6" key="3">
    <citation type="submission" date="2015-06" db="UniProtKB">
        <authorList>
            <consortium name="EnsemblMetazoa"/>
        </authorList>
    </citation>
    <scope>IDENTIFICATION</scope>
</reference>
<dbReference type="GO" id="GO:0030674">
    <property type="term" value="F:protein-macromolecule adaptor activity"/>
    <property type="evidence" value="ECO:0007669"/>
    <property type="project" value="TreeGrafter"/>
</dbReference>
<keyword evidence="2" id="KW-0964">Secreted</keyword>
<reference evidence="7" key="1">
    <citation type="submission" date="2012-12" db="EMBL/GenBank/DDBJ databases">
        <authorList>
            <person name="Hellsten U."/>
            <person name="Grimwood J."/>
            <person name="Chapman J.A."/>
            <person name="Shapiro H."/>
            <person name="Aerts A."/>
            <person name="Otillar R.P."/>
            <person name="Terry A.Y."/>
            <person name="Boore J.L."/>
            <person name="Simakov O."/>
            <person name="Marletaz F."/>
            <person name="Cho S.-J."/>
            <person name="Edsinger-Gonzales E."/>
            <person name="Havlak P."/>
            <person name="Kuo D.-H."/>
            <person name="Larsson T."/>
            <person name="Lv J."/>
            <person name="Arendt D."/>
            <person name="Savage R."/>
            <person name="Osoegawa K."/>
            <person name="de Jong P."/>
            <person name="Lindberg D.R."/>
            <person name="Seaver E.C."/>
            <person name="Weisblat D.A."/>
            <person name="Putnam N.H."/>
            <person name="Grigoriev I.V."/>
            <person name="Rokhsar D.S."/>
        </authorList>
    </citation>
    <scope>NUCLEOTIDE SEQUENCE</scope>
    <source>
        <strain evidence="7">I ESC-2004</strain>
    </source>
</reference>
<sequence>GNRNLNFLTELRPHKLKITLRDWQGQTRYANYGAFSVGPEADKFRLTLGNYSGDAGEDSKRARSMVDVIVIYVSGNGLGYNNGMLFSTVDRDYNLRLGECVSLRKCAWWHGHCTYANLNGLYICGSYSGIGRGVFWRHWKGDHYSLKHTDENEASLMRTPLLSPN</sequence>
<dbReference type="OrthoDB" id="7940501at2759"/>
<evidence type="ECO:0000256" key="3">
    <source>
        <dbReference type="ARBA" id="ARBA00023157"/>
    </source>
</evidence>
<evidence type="ECO:0000259" key="4">
    <source>
        <dbReference type="PROSITE" id="PS51406"/>
    </source>
</evidence>
<organism evidence="5">
    <name type="scientific">Capitella teleta</name>
    <name type="common">Polychaete worm</name>
    <dbReference type="NCBI Taxonomy" id="283909"/>
    <lineage>
        <taxon>Eukaryota</taxon>
        <taxon>Metazoa</taxon>
        <taxon>Spiralia</taxon>
        <taxon>Lophotrochozoa</taxon>
        <taxon>Annelida</taxon>
        <taxon>Polychaeta</taxon>
        <taxon>Sedentaria</taxon>
        <taxon>Scolecida</taxon>
        <taxon>Capitellidae</taxon>
        <taxon>Capitella</taxon>
    </lineage>
</organism>
<dbReference type="PANTHER" id="PTHR47221">
    <property type="entry name" value="FIBRINOGEN ALPHA CHAIN"/>
    <property type="match status" value="1"/>
</dbReference>
<dbReference type="Gene3D" id="3.90.215.10">
    <property type="entry name" value="Gamma Fibrinogen, chain A, domain 1"/>
    <property type="match status" value="1"/>
</dbReference>
<dbReference type="EnsemblMetazoa" id="CapteT105214">
    <property type="protein sequence ID" value="CapteP105214"/>
    <property type="gene ID" value="CapteG105214"/>
</dbReference>
<dbReference type="STRING" id="283909.R7UPN8"/>
<dbReference type="Gene3D" id="4.10.530.10">
    <property type="entry name" value="Gamma-fibrinogen Carboxyl Terminal Fragment, domain 2"/>
    <property type="match status" value="1"/>
</dbReference>
<dbReference type="PANTHER" id="PTHR47221:SF7">
    <property type="entry name" value="FIBRINOGEN BETA CHAIN"/>
    <property type="match status" value="1"/>
</dbReference>
<dbReference type="Proteomes" id="UP000014760">
    <property type="component" value="Unassembled WGS sequence"/>
</dbReference>
<evidence type="ECO:0000313" key="5">
    <source>
        <dbReference type="EMBL" id="ELU05396.1"/>
    </source>
</evidence>
<evidence type="ECO:0000256" key="1">
    <source>
        <dbReference type="ARBA" id="ARBA00004613"/>
    </source>
</evidence>
<protein>
    <recommendedName>
        <fullName evidence="4">Fibrinogen C-terminal domain-containing protein</fullName>
    </recommendedName>
</protein>